<evidence type="ECO:0000259" key="1">
    <source>
        <dbReference type="Pfam" id="PF00561"/>
    </source>
</evidence>
<dbReference type="Pfam" id="PF00561">
    <property type="entry name" value="Abhydrolase_1"/>
    <property type="match status" value="1"/>
</dbReference>
<dbReference type="Proteomes" id="UP000612055">
    <property type="component" value="Unassembled WGS sequence"/>
</dbReference>
<dbReference type="PRINTS" id="PR00111">
    <property type="entry name" value="ABHYDROLASE"/>
</dbReference>
<reference evidence="2" key="1">
    <citation type="journal article" date="2020" name="bioRxiv">
        <title>Comparative genomics of Chlamydomonas.</title>
        <authorList>
            <person name="Craig R.J."/>
            <person name="Hasan A.R."/>
            <person name="Ness R.W."/>
            <person name="Keightley P.D."/>
        </authorList>
    </citation>
    <scope>NUCLEOTIDE SEQUENCE</scope>
    <source>
        <strain evidence="2">CCAP 11/70</strain>
    </source>
</reference>
<sequence length="364" mass="39174">MVEVRLNVLDTGASVKELCRKTGVVHRPQGVDIAYEVYSLCEPQVELQARAGDAPADASPASTSGCNNVLMIMGFAAVGQAWLPTLSDLFKRGDKVRNLQVCVFDNRGIGRSTVPADKKAYTTTIMAQDALGVMDQLGWAKAHVVGHSMGGMIAARLGCMAPERVASLMLVSVSGGGMEAFPVNWRALVAAFKGAGAGSDMTKRARADLLFHFTPKLIAHKDPATGRSVRDLLVDDYINTFKNYGMQTKASQDGHLNAVMTHHLSRADLQKLREAGFPIMVVHGTDDILAVPRHAARLARQLSAPLVMLDGAHFITRDCAPELNDELVATIEAVRKGVKHVDAVQYGVDPRQYLVMCGCLPVCA</sequence>
<dbReference type="AlphaFoldDB" id="A0A835XM39"/>
<comment type="caution">
    <text evidence="2">The sequence shown here is derived from an EMBL/GenBank/DDBJ whole genome shotgun (WGS) entry which is preliminary data.</text>
</comment>
<dbReference type="OrthoDB" id="19657at2759"/>
<dbReference type="InterPro" id="IPR050471">
    <property type="entry name" value="AB_hydrolase"/>
</dbReference>
<dbReference type="EMBL" id="JAEHOE010000132">
    <property type="protein sequence ID" value="KAG2485288.1"/>
    <property type="molecule type" value="Genomic_DNA"/>
</dbReference>
<dbReference type="PANTHER" id="PTHR43433:SF5">
    <property type="entry name" value="AB HYDROLASE-1 DOMAIN-CONTAINING PROTEIN"/>
    <property type="match status" value="1"/>
</dbReference>
<keyword evidence="3" id="KW-1185">Reference proteome</keyword>
<evidence type="ECO:0000313" key="3">
    <source>
        <dbReference type="Proteomes" id="UP000612055"/>
    </source>
</evidence>
<accession>A0A835XM39</accession>
<organism evidence="2 3">
    <name type="scientific">Edaphochlamys debaryana</name>
    <dbReference type="NCBI Taxonomy" id="47281"/>
    <lineage>
        <taxon>Eukaryota</taxon>
        <taxon>Viridiplantae</taxon>
        <taxon>Chlorophyta</taxon>
        <taxon>core chlorophytes</taxon>
        <taxon>Chlorophyceae</taxon>
        <taxon>CS clade</taxon>
        <taxon>Chlamydomonadales</taxon>
        <taxon>Chlamydomonadales incertae sedis</taxon>
        <taxon>Edaphochlamys</taxon>
    </lineage>
</organism>
<proteinExistence type="predicted"/>
<feature type="domain" description="AB hydrolase-1" evidence="1">
    <location>
        <begin position="68"/>
        <end position="315"/>
    </location>
</feature>
<dbReference type="Gene3D" id="3.40.50.1820">
    <property type="entry name" value="alpha/beta hydrolase"/>
    <property type="match status" value="1"/>
</dbReference>
<evidence type="ECO:0000313" key="2">
    <source>
        <dbReference type="EMBL" id="KAG2485288.1"/>
    </source>
</evidence>
<dbReference type="InterPro" id="IPR000073">
    <property type="entry name" value="AB_hydrolase_1"/>
</dbReference>
<dbReference type="SUPFAM" id="SSF53474">
    <property type="entry name" value="alpha/beta-Hydrolases"/>
    <property type="match status" value="1"/>
</dbReference>
<name>A0A835XM39_9CHLO</name>
<gene>
    <name evidence="2" type="ORF">HYH03_015963</name>
</gene>
<dbReference type="InterPro" id="IPR029058">
    <property type="entry name" value="AB_hydrolase_fold"/>
</dbReference>
<protein>
    <recommendedName>
        <fullName evidence="1">AB hydrolase-1 domain-containing protein</fullName>
    </recommendedName>
</protein>
<dbReference type="PANTHER" id="PTHR43433">
    <property type="entry name" value="HYDROLASE, ALPHA/BETA FOLD FAMILY PROTEIN"/>
    <property type="match status" value="1"/>
</dbReference>